<accession>A0A0C5W5I4</accession>
<dbReference type="KEGG" id="gsn:YC6258_05831"/>
<proteinExistence type="predicted"/>
<dbReference type="CDD" id="cd20698">
    <property type="entry name" value="CdiI_Kp-like"/>
    <property type="match status" value="1"/>
</dbReference>
<sequence>MNFPSTDDFLEAFGIEPVEEDPCMAYCRYVKTAASGELQIDISFSAVTESFQVVLRCSGREVATISSEKVKSIELWRDGSGSGVYVVFDIGGVTSEAWVKLEPELNCRWWTLRSE</sequence>
<name>A0A0C5W5I4_9GAMM</name>
<dbReference type="EMBL" id="CP007142">
    <property type="protein sequence ID" value="AJQ97859.1"/>
    <property type="molecule type" value="Genomic_DNA"/>
</dbReference>
<keyword evidence="2" id="KW-1185">Reference proteome</keyword>
<evidence type="ECO:0000313" key="2">
    <source>
        <dbReference type="Proteomes" id="UP000032266"/>
    </source>
</evidence>
<organism evidence="1 2">
    <name type="scientific">Gynuella sunshinyii YC6258</name>
    <dbReference type="NCBI Taxonomy" id="1445510"/>
    <lineage>
        <taxon>Bacteria</taxon>
        <taxon>Pseudomonadati</taxon>
        <taxon>Pseudomonadota</taxon>
        <taxon>Gammaproteobacteria</taxon>
        <taxon>Oceanospirillales</taxon>
        <taxon>Saccharospirillaceae</taxon>
        <taxon>Gynuella</taxon>
    </lineage>
</organism>
<dbReference type="Proteomes" id="UP000032266">
    <property type="component" value="Chromosome"/>
</dbReference>
<dbReference type="STRING" id="1445510.YC6258_05831"/>
<dbReference type="HOGENOM" id="CLU_2105529_0_0_6"/>
<dbReference type="OrthoDB" id="6893008at2"/>
<protein>
    <submittedName>
        <fullName evidence="1">Uncharacterized protein</fullName>
    </submittedName>
</protein>
<dbReference type="RefSeq" id="WP_044619489.1">
    <property type="nucleotide sequence ID" value="NZ_CP007142.1"/>
</dbReference>
<dbReference type="AlphaFoldDB" id="A0A0C5W5I4"/>
<evidence type="ECO:0000313" key="1">
    <source>
        <dbReference type="EMBL" id="AJQ97859.1"/>
    </source>
</evidence>
<gene>
    <name evidence="1" type="ORF">YC6258_05831</name>
</gene>
<reference evidence="1 2" key="1">
    <citation type="submission" date="2014-01" db="EMBL/GenBank/DDBJ databases">
        <title>Full genme sequencing of cellulolytic bacterium Gynuella sunshinyii YC6258T gen. nov., sp. nov.</title>
        <authorList>
            <person name="Khan H."/>
            <person name="Chung E.J."/>
            <person name="Chung Y.R."/>
        </authorList>
    </citation>
    <scope>NUCLEOTIDE SEQUENCE [LARGE SCALE GENOMIC DNA]</scope>
    <source>
        <strain evidence="1 2">YC6258</strain>
    </source>
</reference>